<feature type="transmembrane region" description="Helical" evidence="1">
    <location>
        <begin position="43"/>
        <end position="61"/>
    </location>
</feature>
<evidence type="ECO:0000259" key="2">
    <source>
        <dbReference type="Pfam" id="PF01882"/>
    </source>
</evidence>
<proteinExistence type="predicted"/>
<organism evidence="3 4">
    <name type="scientific">Coleofasciculus chthonoplastes PCC 7420</name>
    <dbReference type="NCBI Taxonomy" id="118168"/>
    <lineage>
        <taxon>Bacteria</taxon>
        <taxon>Bacillati</taxon>
        <taxon>Cyanobacteriota</taxon>
        <taxon>Cyanophyceae</taxon>
        <taxon>Coleofasciculales</taxon>
        <taxon>Coleofasciculaceae</taxon>
        <taxon>Coleofasciculus</taxon>
    </lineage>
</organism>
<reference evidence="3 4" key="1">
    <citation type="submission" date="2008-07" db="EMBL/GenBank/DDBJ databases">
        <authorList>
            <person name="Tandeau de Marsac N."/>
            <person name="Ferriera S."/>
            <person name="Johnson J."/>
            <person name="Kravitz S."/>
            <person name="Beeson K."/>
            <person name="Sutton G."/>
            <person name="Rogers Y.-H."/>
            <person name="Friedman R."/>
            <person name="Frazier M."/>
            <person name="Venter J.C."/>
        </authorList>
    </citation>
    <scope>NUCLEOTIDE SEQUENCE [LARGE SCALE GENOMIC DNA]</scope>
    <source>
        <strain evidence="3 4">PCC 7420</strain>
    </source>
</reference>
<keyword evidence="1" id="KW-0472">Membrane</keyword>
<accession>B4VM14</accession>
<name>B4VM14_9CYAN</name>
<dbReference type="eggNOG" id="COG1721">
    <property type="taxonomic scope" value="Bacteria"/>
</dbReference>
<evidence type="ECO:0000256" key="1">
    <source>
        <dbReference type="SAM" id="Phobius"/>
    </source>
</evidence>
<dbReference type="PANTHER" id="PTHR34351">
    <property type="entry name" value="SLR1927 PROTEIN-RELATED"/>
    <property type="match status" value="1"/>
</dbReference>
<evidence type="ECO:0000313" key="4">
    <source>
        <dbReference type="Proteomes" id="UP000003835"/>
    </source>
</evidence>
<dbReference type="Pfam" id="PF01882">
    <property type="entry name" value="DUF58"/>
    <property type="match status" value="1"/>
</dbReference>
<gene>
    <name evidence="3" type="ORF">MC7420_2029</name>
</gene>
<feature type="domain" description="DUF58" evidence="2">
    <location>
        <begin position="214"/>
        <end position="278"/>
    </location>
</feature>
<keyword evidence="1" id="KW-0812">Transmembrane</keyword>
<sequence length="388" mass="43329">MGIITRITDWLETHWVTPAYAGWILAGIAICFFGAATNTMSGWLYVISGITFALLGLAVILPPRSLRHLQVHRRPIFPVSAGDELTIEIDIENPTPKPKTLLQVQDILQSELGKPVQTAIETIAPRGVYHWVYFHSTTKRGVYHWHEIQLRTGNPLGLFWCRRSRHAPATAIVYPTVLPLTSCPIVDEIGTDDSLQLLSDRRSQSATEDLTRSLRPYRVGDPTRLIHWRTSARYGELMVRELEVFTGSQEIVICLDSAVSWQSEDFESAVIAAASLYFYACSRQLDARLWTARTGLLHGNQVVLEALAATQPGEDADAGDPPHLPLIWLTQQSASLNSLPPGSRWLFWSPSTVAQPERHTSGLTNCAGQIIDKEEPLQRQLQQSLSRI</sequence>
<dbReference type="EMBL" id="DS989845">
    <property type="protein sequence ID" value="EDX77026.1"/>
    <property type="molecule type" value="Genomic_DNA"/>
</dbReference>
<protein>
    <recommendedName>
        <fullName evidence="2">DUF58 domain-containing protein</fullName>
    </recommendedName>
</protein>
<dbReference type="STRING" id="118168.MC7420_2029"/>
<dbReference type="InterPro" id="IPR002881">
    <property type="entry name" value="DUF58"/>
</dbReference>
<feature type="transmembrane region" description="Helical" evidence="1">
    <location>
        <begin position="20"/>
        <end position="36"/>
    </location>
</feature>
<dbReference type="Proteomes" id="UP000003835">
    <property type="component" value="Unassembled WGS sequence"/>
</dbReference>
<dbReference type="RefSeq" id="WP_006099983.1">
    <property type="nucleotide sequence ID" value="NZ_DS989845.1"/>
</dbReference>
<dbReference type="HOGENOM" id="CLU_686673_0_0_3"/>
<dbReference type="PANTHER" id="PTHR34351:SF1">
    <property type="entry name" value="SLR1927 PROTEIN"/>
    <property type="match status" value="1"/>
</dbReference>
<evidence type="ECO:0000313" key="3">
    <source>
        <dbReference type="EMBL" id="EDX77026.1"/>
    </source>
</evidence>
<dbReference type="OrthoDB" id="9778037at2"/>
<dbReference type="AlphaFoldDB" id="B4VM14"/>
<keyword evidence="1" id="KW-1133">Transmembrane helix</keyword>
<keyword evidence="4" id="KW-1185">Reference proteome</keyword>